<dbReference type="PATRIC" id="fig|864069.3.peg.3490"/>
<dbReference type="STRING" id="864069.MicloDRAFT_00032120"/>
<organism evidence="2 3">
    <name type="scientific">Microvirga lotononidis</name>
    <dbReference type="NCBI Taxonomy" id="864069"/>
    <lineage>
        <taxon>Bacteria</taxon>
        <taxon>Pseudomonadati</taxon>
        <taxon>Pseudomonadota</taxon>
        <taxon>Alphaproteobacteria</taxon>
        <taxon>Hyphomicrobiales</taxon>
        <taxon>Methylobacteriaceae</taxon>
        <taxon>Microvirga</taxon>
    </lineage>
</organism>
<dbReference type="PROSITE" id="PS51977">
    <property type="entry name" value="WGR"/>
    <property type="match status" value="1"/>
</dbReference>
<dbReference type="AlphaFoldDB" id="I4YRS1"/>
<evidence type="ECO:0000259" key="1">
    <source>
        <dbReference type="PROSITE" id="PS51977"/>
    </source>
</evidence>
<dbReference type="SMART" id="SM00773">
    <property type="entry name" value="WGR"/>
    <property type="match status" value="1"/>
</dbReference>
<dbReference type="Proteomes" id="UP000003947">
    <property type="component" value="Unassembled WGS sequence"/>
</dbReference>
<sequence length="85" mass="9687">MPDEFRSPIKHHVVLHQIDPEQGSRRVYSLMIEKDLFGVVRLVCHWGRVGTRGQEAVTEFPTEGDAAEALEALASVKRRQGYRDL</sequence>
<dbReference type="Pfam" id="PF05406">
    <property type="entry name" value="WGR"/>
    <property type="match status" value="1"/>
</dbReference>
<dbReference type="RefSeq" id="WP_009762714.1">
    <property type="nucleotide sequence ID" value="NZ_CP141051.1"/>
</dbReference>
<name>I4YRS1_9HYPH</name>
<dbReference type="CDD" id="cd07996">
    <property type="entry name" value="WGR_MMR_like"/>
    <property type="match status" value="1"/>
</dbReference>
<protein>
    <recommendedName>
        <fullName evidence="1">WGR domain-containing protein</fullName>
    </recommendedName>
</protein>
<proteinExistence type="predicted"/>
<dbReference type="InterPro" id="IPR049809">
    <property type="entry name" value="YehF/YfeS-like_WGR"/>
</dbReference>
<feature type="domain" description="WGR" evidence="1">
    <location>
        <begin position="1"/>
        <end position="85"/>
    </location>
</feature>
<dbReference type="HOGENOM" id="CLU_155888_0_1_5"/>
<dbReference type="OrthoDB" id="5801306at2"/>
<accession>I4YRS1</accession>
<dbReference type="SUPFAM" id="SSF142921">
    <property type="entry name" value="WGR domain-like"/>
    <property type="match status" value="1"/>
</dbReference>
<evidence type="ECO:0000313" key="3">
    <source>
        <dbReference type="Proteomes" id="UP000003947"/>
    </source>
</evidence>
<dbReference type="InterPro" id="IPR008893">
    <property type="entry name" value="WGR_domain"/>
</dbReference>
<dbReference type="EMBL" id="JH660645">
    <property type="protein sequence ID" value="EIM26663.1"/>
    <property type="molecule type" value="Genomic_DNA"/>
</dbReference>
<reference evidence="2 3" key="1">
    <citation type="submission" date="2012-02" db="EMBL/GenBank/DDBJ databases">
        <title>Improved High-Quality Draft sequence of Microvirga sp. WSM3557.</title>
        <authorList>
            <consortium name="US DOE Joint Genome Institute"/>
            <person name="Lucas S."/>
            <person name="Han J."/>
            <person name="Lapidus A."/>
            <person name="Cheng J.-F."/>
            <person name="Goodwin L."/>
            <person name="Pitluck S."/>
            <person name="Peters L."/>
            <person name="Zhang X."/>
            <person name="Detter J.C."/>
            <person name="Han C."/>
            <person name="Tapia R."/>
            <person name="Land M."/>
            <person name="Hauser L."/>
            <person name="Kyrpides N."/>
            <person name="Ivanova N."/>
            <person name="Pagani I."/>
            <person name="Brau L."/>
            <person name="Yates R."/>
            <person name="O'Hara G."/>
            <person name="Rui T."/>
            <person name="Howieson J."/>
            <person name="Reeve W."/>
            <person name="Woyke T."/>
        </authorList>
    </citation>
    <scope>NUCLEOTIDE SEQUENCE [LARGE SCALE GENOMIC DNA]</scope>
    <source>
        <strain evidence="2 3">WSM3557</strain>
    </source>
</reference>
<dbReference type="Gene3D" id="2.20.140.10">
    <property type="entry name" value="WGR domain"/>
    <property type="match status" value="1"/>
</dbReference>
<evidence type="ECO:0000313" key="2">
    <source>
        <dbReference type="EMBL" id="EIM26663.1"/>
    </source>
</evidence>
<dbReference type="InterPro" id="IPR036930">
    <property type="entry name" value="WGR_dom_sf"/>
</dbReference>
<dbReference type="eggNOG" id="COG3831">
    <property type="taxonomic scope" value="Bacteria"/>
</dbReference>
<gene>
    <name evidence="2" type="ORF">MicloDRAFT_00032120</name>
</gene>
<keyword evidence="3" id="KW-1185">Reference proteome</keyword>